<dbReference type="Pfam" id="PF21965">
    <property type="entry name" value="SAMP2"/>
    <property type="match status" value="1"/>
</dbReference>
<dbReference type="RefSeq" id="WP_013328152.1">
    <property type="nucleotide sequence ID" value="NC_014507.1"/>
</dbReference>
<evidence type="ECO:0000313" key="1">
    <source>
        <dbReference type="EMBL" id="ADN34973.1"/>
    </source>
</evidence>
<reference evidence="1 2" key="1">
    <citation type="journal article" date="2010" name="Stand. Genomic Sci.">
        <title>Complete genome sequence of Methanoplanus petrolearius type strain (SEBR 4847).</title>
        <authorList>
            <person name="Brambilla E."/>
            <person name="Djao O.D."/>
            <person name="Daligault H."/>
            <person name="Lapidus A."/>
            <person name="Lucas S."/>
            <person name="Hammon N."/>
            <person name="Nolan M."/>
            <person name="Tice H."/>
            <person name="Cheng J.F."/>
            <person name="Han C."/>
            <person name="Tapia R."/>
            <person name="Goodwin L."/>
            <person name="Pitluck S."/>
            <person name="Liolios K."/>
            <person name="Ivanova N."/>
            <person name="Mavromatis K."/>
            <person name="Mikhailova N."/>
            <person name="Pati A."/>
            <person name="Chen A."/>
            <person name="Palaniappan K."/>
            <person name="Land M."/>
            <person name="Hauser L."/>
            <person name="Chang Y.J."/>
            <person name="Jeffries C.D."/>
            <person name="Rohde M."/>
            <person name="Spring S."/>
            <person name="Sikorski J."/>
            <person name="Goker M."/>
            <person name="Woyke T."/>
            <person name="Bristow J."/>
            <person name="Eisen J.A."/>
            <person name="Markowitz V."/>
            <person name="Hugenholtz P."/>
            <person name="Kyrpides N.C."/>
            <person name="Klenk H.P."/>
        </authorList>
    </citation>
    <scope>NUCLEOTIDE SEQUENCE [LARGE SCALE GENOMIC DNA]</scope>
    <source>
        <strain evidence="2">DSM 11571 / OCM 486 / SEBR 4847</strain>
    </source>
</reference>
<sequence length="67" mass="7746">MKCRVHFKRESKDIEYEFYEGEKLSEMLLSFGLIPDTVIILVDGRPVPEDEYIAETGYVIMETASRG</sequence>
<dbReference type="STRING" id="679926.Mpet_0195"/>
<dbReference type="EMBL" id="CP002117">
    <property type="protein sequence ID" value="ADN34973.1"/>
    <property type="molecule type" value="Genomic_DNA"/>
</dbReference>
<dbReference type="InterPro" id="IPR016155">
    <property type="entry name" value="Mopterin_synth/thiamin_S_b"/>
</dbReference>
<name>E1REM6_METP4</name>
<dbReference type="Proteomes" id="UP000006565">
    <property type="component" value="Chromosome"/>
</dbReference>
<keyword evidence="2" id="KW-1185">Reference proteome</keyword>
<dbReference type="Gene3D" id="3.10.20.30">
    <property type="match status" value="1"/>
</dbReference>
<gene>
    <name evidence="1" type="ordered locus">Mpet_0195</name>
</gene>
<dbReference type="OrthoDB" id="104640at2157"/>
<proteinExistence type="predicted"/>
<dbReference type="AlphaFoldDB" id="E1REM6"/>
<dbReference type="InterPro" id="IPR053833">
    <property type="entry name" value="SAMP2"/>
</dbReference>
<dbReference type="GeneID" id="9742638"/>
<dbReference type="KEGG" id="mpi:Mpet_0195"/>
<protein>
    <submittedName>
        <fullName evidence="1">ThiamineS protein</fullName>
    </submittedName>
</protein>
<organism evidence="1 2">
    <name type="scientific">Methanolacinia petrolearia (strain DSM 11571 / OCM 486 / SEBR 4847)</name>
    <name type="common">Methanoplanus petrolearius</name>
    <dbReference type="NCBI Taxonomy" id="679926"/>
    <lineage>
        <taxon>Archaea</taxon>
        <taxon>Methanobacteriati</taxon>
        <taxon>Methanobacteriota</taxon>
        <taxon>Stenosarchaea group</taxon>
        <taxon>Methanomicrobia</taxon>
        <taxon>Methanomicrobiales</taxon>
        <taxon>Methanomicrobiaceae</taxon>
        <taxon>Methanolacinia</taxon>
    </lineage>
</organism>
<dbReference type="eggNOG" id="arCOG00535">
    <property type="taxonomic scope" value="Archaea"/>
</dbReference>
<dbReference type="SUPFAM" id="SSF54285">
    <property type="entry name" value="MoaD/ThiS"/>
    <property type="match status" value="1"/>
</dbReference>
<evidence type="ECO:0000313" key="2">
    <source>
        <dbReference type="Proteomes" id="UP000006565"/>
    </source>
</evidence>
<dbReference type="InterPro" id="IPR012675">
    <property type="entry name" value="Beta-grasp_dom_sf"/>
</dbReference>
<dbReference type="HOGENOM" id="CLU_2802278_0_0_2"/>
<accession>E1REM6</accession>